<organism evidence="6 7">
    <name type="scientific">Planoprotostelium fungivorum</name>
    <dbReference type="NCBI Taxonomy" id="1890364"/>
    <lineage>
        <taxon>Eukaryota</taxon>
        <taxon>Amoebozoa</taxon>
        <taxon>Evosea</taxon>
        <taxon>Variosea</taxon>
        <taxon>Cavosteliida</taxon>
        <taxon>Cavosteliaceae</taxon>
        <taxon>Planoprotostelium</taxon>
    </lineage>
</organism>
<dbReference type="AlphaFoldDB" id="A0A2P6MVB9"/>
<dbReference type="EMBL" id="MDYQ01000371">
    <property type="protein sequence ID" value="PRP75660.1"/>
    <property type="molecule type" value="Genomic_DNA"/>
</dbReference>
<dbReference type="InterPro" id="IPR019775">
    <property type="entry name" value="WD40_repeat_CS"/>
</dbReference>
<dbReference type="PROSITE" id="PS50082">
    <property type="entry name" value="WD_REPEATS_2"/>
    <property type="match status" value="6"/>
</dbReference>
<evidence type="ECO:0000256" key="3">
    <source>
        <dbReference type="PROSITE-ProRule" id="PRU00221"/>
    </source>
</evidence>
<dbReference type="Pfam" id="PF08614">
    <property type="entry name" value="ATG16"/>
    <property type="match status" value="1"/>
</dbReference>
<sequence length="570" mass="64054">MSSTSLQQMQANLQHALAPTWKRDIFEQTQKMNLNTHPFQHVFNDYNKILSQNTSYAEKNDQLEQEVRRMNAENAGHMKFIKLYQEQSSSLLAIPEMEKKIQSLQEELTNSYKRNSENATMILDMNKEVKVMSDDIKHKEIELEDWKSRTNEAEAMIKKLEEQISEKDMVMEVLQEELKALQIELVKSEEKSKALAAENNTLINRWLEYKDREAQKMNEAMDNENVSLLDSMKAAIQRKVSLLKDDSTVALSSAPNILDSMAALNSVKVNPPSKVKRTVEAHKGDICAAAYNFSGTILATGGADHVLKLWDTRSQYSLRSPLQGGSQSIMDVKFSLNDEMVLAASNDSTVRLWAVQTGRLRHTLTGHEGKVLSASFTPDSQKVVSGSHDRTLKLWDLAKGYCMRTIFCFSSCNTLVLNAEGKMAISGHFDHHVRIWDVRSAECSHELDSLHSDQVTSVCLSPDSTTLLTNGRDNLLKLVDLRTNQEIGCFKDEGYKSAAIWNKASFSPDGQFVIAGGNDGKLFVWNTKTRKLQVALKSNISNPSPIFAAAWGHNMDSVTVDKGGMFTVWC</sequence>
<dbReference type="Gene3D" id="1.20.5.170">
    <property type="match status" value="1"/>
</dbReference>
<dbReference type="GO" id="GO:0000045">
    <property type="term" value="P:autophagosome assembly"/>
    <property type="evidence" value="ECO:0007669"/>
    <property type="project" value="InterPro"/>
</dbReference>
<feature type="repeat" description="WD" evidence="3">
    <location>
        <begin position="364"/>
        <end position="405"/>
    </location>
</feature>
<dbReference type="InterPro" id="IPR045160">
    <property type="entry name" value="ATG16"/>
</dbReference>
<evidence type="ECO:0000313" key="6">
    <source>
        <dbReference type="EMBL" id="PRP75660.1"/>
    </source>
</evidence>
<dbReference type="Gene3D" id="2.130.10.10">
    <property type="entry name" value="YVTN repeat-like/Quinoprotein amine dehydrogenase"/>
    <property type="match status" value="1"/>
</dbReference>
<keyword evidence="1 3" id="KW-0853">WD repeat</keyword>
<dbReference type="InParanoid" id="A0A2P6MVB9"/>
<evidence type="ECO:0000313" key="7">
    <source>
        <dbReference type="Proteomes" id="UP000241769"/>
    </source>
</evidence>
<comment type="caution">
    <text evidence="6">The sequence shown here is derived from an EMBL/GenBank/DDBJ whole genome shotgun (WGS) entry which is preliminary data.</text>
</comment>
<dbReference type="PROSITE" id="PS50294">
    <property type="entry name" value="WD_REPEATS_REGION"/>
    <property type="match status" value="3"/>
</dbReference>
<reference evidence="6 7" key="1">
    <citation type="journal article" date="2018" name="Genome Biol. Evol.">
        <title>Multiple Roots of Fruiting Body Formation in Amoebozoa.</title>
        <authorList>
            <person name="Hillmann F."/>
            <person name="Forbes G."/>
            <person name="Novohradska S."/>
            <person name="Ferling I."/>
            <person name="Riege K."/>
            <person name="Groth M."/>
            <person name="Westermann M."/>
            <person name="Marz M."/>
            <person name="Spaller T."/>
            <person name="Winckler T."/>
            <person name="Schaap P."/>
            <person name="Glockner G."/>
        </authorList>
    </citation>
    <scope>NUCLEOTIDE SEQUENCE [LARGE SCALE GENOMIC DNA]</scope>
    <source>
        <strain evidence="6 7">Jena</strain>
    </source>
</reference>
<keyword evidence="4" id="KW-0175">Coiled coil</keyword>
<dbReference type="PANTHER" id="PTHR19878">
    <property type="entry name" value="AUTOPHAGY PROTEIN 16-LIKE"/>
    <property type="match status" value="1"/>
</dbReference>
<feature type="repeat" description="WD" evidence="3">
    <location>
        <begin position="505"/>
        <end position="535"/>
    </location>
</feature>
<keyword evidence="7" id="KW-1185">Reference proteome</keyword>
<dbReference type="InterPro" id="IPR013923">
    <property type="entry name" value="Autophagy-rel_prot_16_dom"/>
</dbReference>
<feature type="repeat" description="WD" evidence="3">
    <location>
        <begin position="322"/>
        <end position="363"/>
    </location>
</feature>
<gene>
    <name evidence="6" type="ORF">PROFUN_15626</name>
</gene>
<dbReference type="Proteomes" id="UP000241769">
    <property type="component" value="Unassembled WGS sequence"/>
</dbReference>
<feature type="coiled-coil region" evidence="4">
    <location>
        <begin position="46"/>
        <end position="198"/>
    </location>
</feature>
<evidence type="ECO:0000256" key="4">
    <source>
        <dbReference type="SAM" id="Coils"/>
    </source>
</evidence>
<dbReference type="CDD" id="cd00200">
    <property type="entry name" value="WD40"/>
    <property type="match status" value="1"/>
</dbReference>
<dbReference type="InterPro" id="IPR001680">
    <property type="entry name" value="WD40_rpt"/>
</dbReference>
<protein>
    <recommendedName>
        <fullName evidence="5">Autophagy-related protein 16 domain-containing protein</fullName>
    </recommendedName>
</protein>
<dbReference type="STRING" id="1890364.A0A2P6MVB9"/>
<accession>A0A2P6MVB9</accession>
<feature type="repeat" description="WD" evidence="3">
    <location>
        <begin position="414"/>
        <end position="446"/>
    </location>
</feature>
<evidence type="ECO:0000259" key="5">
    <source>
        <dbReference type="Pfam" id="PF08614"/>
    </source>
</evidence>
<name>A0A2P6MVB9_9EUKA</name>
<dbReference type="SUPFAM" id="SSF50978">
    <property type="entry name" value="WD40 repeat-like"/>
    <property type="match status" value="1"/>
</dbReference>
<dbReference type="InterPro" id="IPR036322">
    <property type="entry name" value="WD40_repeat_dom_sf"/>
</dbReference>
<dbReference type="CDD" id="cd22887">
    <property type="entry name" value="Atg16_CCD"/>
    <property type="match status" value="1"/>
</dbReference>
<dbReference type="FunCoup" id="A0A2P6MVB9">
    <property type="interactions" value="116"/>
</dbReference>
<dbReference type="PROSITE" id="PS00678">
    <property type="entry name" value="WD_REPEATS_1"/>
    <property type="match status" value="3"/>
</dbReference>
<evidence type="ECO:0000256" key="2">
    <source>
        <dbReference type="ARBA" id="ARBA00022737"/>
    </source>
</evidence>
<dbReference type="InterPro" id="IPR015943">
    <property type="entry name" value="WD40/YVTN_repeat-like_dom_sf"/>
</dbReference>
<dbReference type="SMART" id="SM00320">
    <property type="entry name" value="WD40"/>
    <property type="match status" value="6"/>
</dbReference>
<feature type="domain" description="Autophagy-related protein 16" evidence="5">
    <location>
        <begin position="25"/>
        <end position="218"/>
    </location>
</feature>
<dbReference type="InterPro" id="IPR020472">
    <property type="entry name" value="WD40_PAC1"/>
</dbReference>
<feature type="repeat" description="WD" evidence="3">
    <location>
        <begin position="279"/>
        <end position="320"/>
    </location>
</feature>
<proteinExistence type="predicted"/>
<dbReference type="Pfam" id="PF00400">
    <property type="entry name" value="WD40"/>
    <property type="match status" value="6"/>
</dbReference>
<dbReference type="PRINTS" id="PR00320">
    <property type="entry name" value="GPROTEINBRPT"/>
</dbReference>
<dbReference type="PANTHER" id="PTHR19878:SF8">
    <property type="entry name" value="AUTOPHAGY-RELATED 16, ISOFORM F"/>
    <property type="match status" value="1"/>
</dbReference>
<evidence type="ECO:0000256" key="1">
    <source>
        <dbReference type="ARBA" id="ARBA00022574"/>
    </source>
</evidence>
<keyword evidence="2" id="KW-0677">Repeat</keyword>
<feature type="repeat" description="WD" evidence="3">
    <location>
        <begin position="448"/>
        <end position="489"/>
    </location>
</feature>
<dbReference type="OrthoDB" id="538223at2759"/>